<dbReference type="EMBL" id="CADCVU010000096">
    <property type="protein sequence ID" value="CAA9498402.1"/>
    <property type="molecule type" value="Genomic_DNA"/>
</dbReference>
<organism evidence="1">
    <name type="scientific">uncultured Solirubrobacterales bacterium</name>
    <dbReference type="NCBI Taxonomy" id="768556"/>
    <lineage>
        <taxon>Bacteria</taxon>
        <taxon>Bacillati</taxon>
        <taxon>Actinomycetota</taxon>
        <taxon>Thermoleophilia</taxon>
        <taxon>Solirubrobacterales</taxon>
        <taxon>environmental samples</taxon>
    </lineage>
</organism>
<name>A0A6J4SG30_9ACTN</name>
<proteinExistence type="predicted"/>
<sequence>MRSGIYVSGLAHGYRGVPRWRDPYHCEWSIIVGDRVRRIRRAKDLTLRNVSDLLYRPYGGQYSVASLSRLERGWASSPLYVYLAVADVLEVEPGRLMGPDDAERPVSEPEAALLSLLRRAEMTPDEAIARLFRLREGPGARAEGTG</sequence>
<protein>
    <submittedName>
        <fullName evidence="1">Uncharacterized protein</fullName>
    </submittedName>
</protein>
<evidence type="ECO:0000313" key="1">
    <source>
        <dbReference type="EMBL" id="CAA9498402.1"/>
    </source>
</evidence>
<gene>
    <name evidence="1" type="ORF">AVDCRST_MAG45-1134</name>
</gene>
<reference evidence="1" key="1">
    <citation type="submission" date="2020-02" db="EMBL/GenBank/DDBJ databases">
        <authorList>
            <person name="Meier V. D."/>
        </authorList>
    </citation>
    <scope>NUCLEOTIDE SEQUENCE</scope>
    <source>
        <strain evidence="1">AVDCRST_MAG45</strain>
    </source>
</reference>
<dbReference type="GO" id="GO:0003677">
    <property type="term" value="F:DNA binding"/>
    <property type="evidence" value="ECO:0007669"/>
    <property type="project" value="InterPro"/>
</dbReference>
<accession>A0A6J4SG30</accession>
<dbReference type="SUPFAM" id="SSF47413">
    <property type="entry name" value="lambda repressor-like DNA-binding domains"/>
    <property type="match status" value="1"/>
</dbReference>
<dbReference type="AlphaFoldDB" id="A0A6J4SG30"/>
<dbReference type="InterPro" id="IPR010982">
    <property type="entry name" value="Lambda_DNA-bd_dom_sf"/>
</dbReference>
<dbReference type="Gene3D" id="1.10.260.40">
    <property type="entry name" value="lambda repressor-like DNA-binding domains"/>
    <property type="match status" value="1"/>
</dbReference>